<dbReference type="GO" id="GO:0030955">
    <property type="term" value="F:potassium ion binding"/>
    <property type="evidence" value="ECO:0007669"/>
    <property type="project" value="InterPro"/>
</dbReference>
<dbReference type="Gene3D" id="2.40.33.10">
    <property type="entry name" value="PK beta-barrel domain-like"/>
    <property type="match status" value="1"/>
</dbReference>
<dbReference type="GO" id="GO:0000287">
    <property type="term" value="F:magnesium ion binding"/>
    <property type="evidence" value="ECO:0007669"/>
    <property type="project" value="InterPro"/>
</dbReference>
<dbReference type="GO" id="GO:0016301">
    <property type="term" value="F:kinase activity"/>
    <property type="evidence" value="ECO:0007669"/>
    <property type="project" value="UniProtKB-KW"/>
</dbReference>
<dbReference type="EC" id="2.7.1.40" evidence="4"/>
<dbReference type="AlphaFoldDB" id="A0AAE1Z173"/>
<evidence type="ECO:0000256" key="1">
    <source>
        <dbReference type="ARBA" id="ARBA00001958"/>
    </source>
</evidence>
<evidence type="ECO:0000259" key="13">
    <source>
        <dbReference type="Pfam" id="PF00224"/>
    </source>
</evidence>
<keyword evidence="7" id="KW-0547">Nucleotide-binding</keyword>
<dbReference type="InterPro" id="IPR040442">
    <property type="entry name" value="Pyrv_kinase-like_dom_sf"/>
</dbReference>
<keyword evidence="9" id="KW-0067">ATP-binding</keyword>
<keyword evidence="11" id="KW-0324">Glycolysis</keyword>
<gene>
    <name evidence="14" type="ORF">Salat_0375900</name>
</gene>
<evidence type="ECO:0000256" key="12">
    <source>
        <dbReference type="ARBA" id="ARBA00023317"/>
    </source>
</evidence>
<dbReference type="InterPro" id="IPR015813">
    <property type="entry name" value="Pyrv/PenolPyrv_kinase-like_dom"/>
</dbReference>
<evidence type="ECO:0000256" key="4">
    <source>
        <dbReference type="ARBA" id="ARBA00012142"/>
    </source>
</evidence>
<evidence type="ECO:0000256" key="2">
    <source>
        <dbReference type="ARBA" id="ARBA00004997"/>
    </source>
</evidence>
<evidence type="ECO:0000256" key="8">
    <source>
        <dbReference type="ARBA" id="ARBA00022777"/>
    </source>
</evidence>
<dbReference type="InterPro" id="IPR001697">
    <property type="entry name" value="Pyr_Knase"/>
</dbReference>
<dbReference type="Proteomes" id="UP001293254">
    <property type="component" value="Unassembled WGS sequence"/>
</dbReference>
<dbReference type="FunFam" id="2.40.33.10:FF:000001">
    <property type="entry name" value="Pyruvate kinase"/>
    <property type="match status" value="1"/>
</dbReference>
<dbReference type="InterPro" id="IPR011037">
    <property type="entry name" value="Pyrv_Knase-like_insert_dom_sf"/>
</dbReference>
<evidence type="ECO:0000256" key="5">
    <source>
        <dbReference type="ARBA" id="ARBA00022679"/>
    </source>
</evidence>
<evidence type="ECO:0000256" key="6">
    <source>
        <dbReference type="ARBA" id="ARBA00022723"/>
    </source>
</evidence>
<evidence type="ECO:0000256" key="7">
    <source>
        <dbReference type="ARBA" id="ARBA00022741"/>
    </source>
</evidence>
<accession>A0AAE1Z173</accession>
<keyword evidence="15" id="KW-1185">Reference proteome</keyword>
<comment type="similarity">
    <text evidence="3">Belongs to the pyruvate kinase family.</text>
</comment>
<sequence>MQQVVIIWQHFLVEAPGHEQDCKIITVLRIFKAPTALDRLSSERERWVRYLSEAMQGGTSPTSWLYASSTAVRDLHKHRLADGKPVQLKQGQEIRISTDYSIKGDEHMICMSYKKLAEDVKPGSLILCADGTISFNVLACDKERGLVRCHYENTAVLGERKNVNLPGVIVDLRTLTDKDKCLHGDLGMGIPIEKIFLAQKVMVYKCQIQGKPIVTATHVGVGVMESSSLQGQLEQKPLMLPMLFLMERTV</sequence>
<dbReference type="PANTHER" id="PTHR11817">
    <property type="entry name" value="PYRUVATE KINASE"/>
    <property type="match status" value="1"/>
</dbReference>
<reference evidence="14" key="1">
    <citation type="submission" date="2020-06" db="EMBL/GenBank/DDBJ databases">
        <authorList>
            <person name="Li T."/>
            <person name="Hu X."/>
            <person name="Zhang T."/>
            <person name="Song X."/>
            <person name="Zhang H."/>
            <person name="Dai N."/>
            <person name="Sheng W."/>
            <person name="Hou X."/>
            <person name="Wei L."/>
        </authorList>
    </citation>
    <scope>NUCLEOTIDE SEQUENCE</scope>
    <source>
        <strain evidence="14">3651</strain>
        <tissue evidence="14">Leaf</tissue>
    </source>
</reference>
<evidence type="ECO:0000256" key="3">
    <source>
        <dbReference type="ARBA" id="ARBA00008663"/>
    </source>
</evidence>
<dbReference type="EMBL" id="JACGWO010000001">
    <property type="protein sequence ID" value="KAK4440410.1"/>
    <property type="molecule type" value="Genomic_DNA"/>
</dbReference>
<feature type="domain" description="Pyruvate kinase barrel" evidence="13">
    <location>
        <begin position="183"/>
        <end position="219"/>
    </location>
</feature>
<keyword evidence="5" id="KW-0808">Transferase</keyword>
<dbReference type="Pfam" id="PF00224">
    <property type="entry name" value="PK"/>
    <property type="match status" value="2"/>
</dbReference>
<comment type="pathway">
    <text evidence="2">Carbohydrate degradation; glycolysis; pyruvate from D-glyceraldehyde 3-phosphate: step 5/5.</text>
</comment>
<evidence type="ECO:0000256" key="10">
    <source>
        <dbReference type="ARBA" id="ARBA00022842"/>
    </source>
</evidence>
<comment type="caution">
    <text evidence="14">The sequence shown here is derived from an EMBL/GenBank/DDBJ whole genome shotgun (WGS) entry which is preliminary data.</text>
</comment>
<dbReference type="SUPFAM" id="SSF51621">
    <property type="entry name" value="Phosphoenolpyruvate/pyruvate domain"/>
    <property type="match status" value="1"/>
</dbReference>
<feature type="domain" description="Pyruvate kinase barrel" evidence="13">
    <location>
        <begin position="76"/>
        <end position="180"/>
    </location>
</feature>
<keyword evidence="10" id="KW-0460">Magnesium</keyword>
<evidence type="ECO:0000256" key="9">
    <source>
        <dbReference type="ARBA" id="ARBA00022840"/>
    </source>
</evidence>
<keyword evidence="12 14" id="KW-0670">Pyruvate</keyword>
<dbReference type="Gene3D" id="3.20.20.60">
    <property type="entry name" value="Phosphoenolpyruvate-binding domains"/>
    <property type="match status" value="1"/>
</dbReference>
<dbReference type="InterPro" id="IPR015806">
    <property type="entry name" value="Pyrv_Knase_insert_dom_sf"/>
</dbReference>
<protein>
    <recommendedName>
        <fullName evidence="4">pyruvate kinase</fullName>
        <ecNumber evidence="4">2.7.1.40</ecNumber>
    </recommendedName>
</protein>
<dbReference type="SUPFAM" id="SSF50800">
    <property type="entry name" value="PK beta-barrel domain-like"/>
    <property type="match status" value="1"/>
</dbReference>
<keyword evidence="8 14" id="KW-0418">Kinase</keyword>
<keyword evidence="6" id="KW-0479">Metal-binding</keyword>
<organism evidence="14 15">
    <name type="scientific">Sesamum alatum</name>
    <dbReference type="NCBI Taxonomy" id="300844"/>
    <lineage>
        <taxon>Eukaryota</taxon>
        <taxon>Viridiplantae</taxon>
        <taxon>Streptophyta</taxon>
        <taxon>Embryophyta</taxon>
        <taxon>Tracheophyta</taxon>
        <taxon>Spermatophyta</taxon>
        <taxon>Magnoliopsida</taxon>
        <taxon>eudicotyledons</taxon>
        <taxon>Gunneridae</taxon>
        <taxon>Pentapetalae</taxon>
        <taxon>asterids</taxon>
        <taxon>lamiids</taxon>
        <taxon>Lamiales</taxon>
        <taxon>Pedaliaceae</taxon>
        <taxon>Sesamum</taxon>
    </lineage>
</organism>
<dbReference type="GO" id="GO:0004743">
    <property type="term" value="F:pyruvate kinase activity"/>
    <property type="evidence" value="ECO:0007669"/>
    <property type="project" value="UniProtKB-EC"/>
</dbReference>
<reference evidence="14" key="2">
    <citation type="journal article" date="2024" name="Plant">
        <title>Genomic evolution and insights into agronomic trait innovations of Sesamum species.</title>
        <authorList>
            <person name="Miao H."/>
            <person name="Wang L."/>
            <person name="Qu L."/>
            <person name="Liu H."/>
            <person name="Sun Y."/>
            <person name="Le M."/>
            <person name="Wang Q."/>
            <person name="Wei S."/>
            <person name="Zheng Y."/>
            <person name="Lin W."/>
            <person name="Duan Y."/>
            <person name="Cao H."/>
            <person name="Xiong S."/>
            <person name="Wang X."/>
            <person name="Wei L."/>
            <person name="Li C."/>
            <person name="Ma Q."/>
            <person name="Ju M."/>
            <person name="Zhao R."/>
            <person name="Li G."/>
            <person name="Mu C."/>
            <person name="Tian Q."/>
            <person name="Mei H."/>
            <person name="Zhang T."/>
            <person name="Gao T."/>
            <person name="Zhang H."/>
        </authorList>
    </citation>
    <scope>NUCLEOTIDE SEQUENCE</scope>
    <source>
        <strain evidence="14">3651</strain>
    </source>
</reference>
<name>A0AAE1Z173_9LAMI</name>
<comment type="cofactor">
    <cofactor evidence="1">
        <name>K(+)</name>
        <dbReference type="ChEBI" id="CHEBI:29103"/>
    </cofactor>
</comment>
<evidence type="ECO:0000256" key="11">
    <source>
        <dbReference type="ARBA" id="ARBA00023152"/>
    </source>
</evidence>
<evidence type="ECO:0000313" key="15">
    <source>
        <dbReference type="Proteomes" id="UP001293254"/>
    </source>
</evidence>
<proteinExistence type="inferred from homology"/>
<dbReference type="InterPro" id="IPR015793">
    <property type="entry name" value="Pyrv_Knase_brl"/>
</dbReference>
<evidence type="ECO:0000313" key="14">
    <source>
        <dbReference type="EMBL" id="KAK4440410.1"/>
    </source>
</evidence>
<dbReference type="GO" id="GO:0005524">
    <property type="term" value="F:ATP binding"/>
    <property type="evidence" value="ECO:0007669"/>
    <property type="project" value="UniProtKB-KW"/>
</dbReference>